<name>A0A1E7Z8J0_9ALTE</name>
<evidence type="ECO:0000313" key="2">
    <source>
        <dbReference type="Proteomes" id="UP000175691"/>
    </source>
</evidence>
<gene>
    <name evidence="1" type="ORF">BFC18_16745</name>
</gene>
<dbReference type="STRING" id="1656094.BFC18_16745"/>
<comment type="caution">
    <text evidence="1">The sequence shown here is derived from an EMBL/GenBank/DDBJ whole genome shotgun (WGS) entry which is preliminary data.</text>
</comment>
<dbReference type="OrthoDB" id="5772064at2"/>
<protein>
    <submittedName>
        <fullName evidence="1">Uncharacterized protein</fullName>
    </submittedName>
</protein>
<dbReference type="Proteomes" id="UP000175691">
    <property type="component" value="Unassembled WGS sequence"/>
</dbReference>
<proteinExistence type="predicted"/>
<dbReference type="EMBL" id="MDHN01000037">
    <property type="protein sequence ID" value="OFC69714.1"/>
    <property type="molecule type" value="Genomic_DNA"/>
</dbReference>
<organism evidence="1 2">
    <name type="scientific">Alteromonas confluentis</name>
    <dbReference type="NCBI Taxonomy" id="1656094"/>
    <lineage>
        <taxon>Bacteria</taxon>
        <taxon>Pseudomonadati</taxon>
        <taxon>Pseudomonadota</taxon>
        <taxon>Gammaproteobacteria</taxon>
        <taxon>Alteromonadales</taxon>
        <taxon>Alteromonadaceae</taxon>
        <taxon>Alteromonas/Salinimonas group</taxon>
        <taxon>Alteromonas</taxon>
    </lineage>
</organism>
<sequence length="113" mass="12183">MEQNKPIQSKRPCAKKPLGAFIGAAVMLSAAYFNPPSVSQVVCDLSTESATTYQMQPSAATNPASQCSALLAPEISWLEWAVGKSSSYQLHFFDLLELLYGNSESNFSSSKGQ</sequence>
<evidence type="ECO:0000313" key="1">
    <source>
        <dbReference type="EMBL" id="OFC69714.1"/>
    </source>
</evidence>
<accession>A0A1E7Z8J0</accession>
<reference evidence="1 2" key="1">
    <citation type="submission" date="2016-08" db="EMBL/GenBank/DDBJ databases">
        <authorList>
            <person name="Seilhamer J.J."/>
        </authorList>
    </citation>
    <scope>NUCLEOTIDE SEQUENCE [LARGE SCALE GENOMIC DNA]</scope>
    <source>
        <strain evidence="1 2">KCTC 42603</strain>
    </source>
</reference>
<keyword evidence="2" id="KW-1185">Reference proteome</keyword>
<dbReference type="AlphaFoldDB" id="A0A1E7Z8J0"/>
<dbReference type="RefSeq" id="WP_070126512.1">
    <property type="nucleotide sequence ID" value="NZ_MDHN01000037.1"/>
</dbReference>